<dbReference type="InterPro" id="IPR050744">
    <property type="entry name" value="AI-2_Isomerase_LsrG"/>
</dbReference>
<feature type="domain" description="ABM" evidence="1">
    <location>
        <begin position="2"/>
        <end position="91"/>
    </location>
</feature>
<evidence type="ECO:0000259" key="1">
    <source>
        <dbReference type="PROSITE" id="PS51725"/>
    </source>
</evidence>
<keyword evidence="3" id="KW-1185">Reference proteome</keyword>
<dbReference type="PROSITE" id="PS51725">
    <property type="entry name" value="ABM"/>
    <property type="match status" value="1"/>
</dbReference>
<dbReference type="PANTHER" id="PTHR33336:SF1">
    <property type="entry name" value="(4S)-4-HYDROXY-5-PHOSPHONOOXYPENTANE-2,3-DIONE ISOMERASE"/>
    <property type="match status" value="1"/>
</dbReference>
<dbReference type="Proteomes" id="UP000184251">
    <property type="component" value="Unassembled WGS sequence"/>
</dbReference>
<dbReference type="GO" id="GO:0005829">
    <property type="term" value="C:cytosol"/>
    <property type="evidence" value="ECO:0007669"/>
    <property type="project" value="TreeGrafter"/>
</dbReference>
<dbReference type="PANTHER" id="PTHR33336">
    <property type="entry name" value="QUINOL MONOOXYGENASE YGIN-RELATED"/>
    <property type="match status" value="1"/>
</dbReference>
<evidence type="ECO:0000313" key="3">
    <source>
        <dbReference type="Proteomes" id="UP000184251"/>
    </source>
</evidence>
<dbReference type="InterPro" id="IPR007138">
    <property type="entry name" value="ABM_dom"/>
</dbReference>
<dbReference type="SUPFAM" id="SSF54909">
    <property type="entry name" value="Dimeric alpha+beta barrel"/>
    <property type="match status" value="1"/>
</dbReference>
<reference evidence="2 3" key="1">
    <citation type="submission" date="2016-11" db="EMBL/GenBank/DDBJ databases">
        <authorList>
            <person name="Jaros S."/>
            <person name="Januszkiewicz K."/>
            <person name="Wedrychowicz H."/>
        </authorList>
    </citation>
    <scope>NUCLEOTIDE SEQUENCE [LARGE SCALE GENOMIC DNA]</scope>
    <source>
        <strain evidence="2 3">DSM 14828</strain>
    </source>
</reference>
<dbReference type="RefSeq" id="WP_073271175.1">
    <property type="nucleotide sequence ID" value="NZ_FQTU01000013.1"/>
</dbReference>
<dbReference type="InterPro" id="IPR011008">
    <property type="entry name" value="Dimeric_a/b-barrel"/>
</dbReference>
<dbReference type="AlphaFoldDB" id="A0A1M4YJF3"/>
<dbReference type="EMBL" id="FQTU01000013">
    <property type="protein sequence ID" value="SHF05850.1"/>
    <property type="molecule type" value="Genomic_DNA"/>
</dbReference>
<dbReference type="STRING" id="1120975.SAMN02746064_01779"/>
<protein>
    <submittedName>
        <fullName evidence="2">Autoinducer 2-degrading protein</fullName>
    </submittedName>
</protein>
<sequence length="106" mass="12442">MIVTVVKVFVKEGYAEDFIKATVENHNKSIHEEENLRFDLLQSKEDPNLFTLYEAYMSEEGAKAHKETEQYLTWREKVADWMAKPREGMTFNAVAPEEIEAWKTLK</sequence>
<accession>A0A1M4YJF3</accession>
<dbReference type="Pfam" id="PF03992">
    <property type="entry name" value="ABM"/>
    <property type="match status" value="1"/>
</dbReference>
<name>A0A1M4YJF3_9FIRM</name>
<gene>
    <name evidence="2" type="ORF">SAMN02746064_01779</name>
</gene>
<organism evidence="2 3">
    <name type="scientific">Alkalibacter saccharofermentans DSM 14828</name>
    <dbReference type="NCBI Taxonomy" id="1120975"/>
    <lineage>
        <taxon>Bacteria</taxon>
        <taxon>Bacillati</taxon>
        <taxon>Bacillota</taxon>
        <taxon>Clostridia</taxon>
        <taxon>Eubacteriales</taxon>
        <taxon>Eubacteriaceae</taxon>
        <taxon>Alkalibacter</taxon>
    </lineage>
</organism>
<dbReference type="OrthoDB" id="9812754at2"/>
<dbReference type="GO" id="GO:0016491">
    <property type="term" value="F:oxidoreductase activity"/>
    <property type="evidence" value="ECO:0007669"/>
    <property type="project" value="TreeGrafter"/>
</dbReference>
<evidence type="ECO:0000313" key="2">
    <source>
        <dbReference type="EMBL" id="SHF05850.1"/>
    </source>
</evidence>
<proteinExistence type="predicted"/>
<dbReference type="Gene3D" id="3.30.70.100">
    <property type="match status" value="1"/>
</dbReference>